<feature type="transmembrane region" description="Helical" evidence="1">
    <location>
        <begin position="339"/>
        <end position="370"/>
    </location>
</feature>
<keyword evidence="1" id="KW-1133">Transmembrane helix</keyword>
<evidence type="ECO:0008006" key="4">
    <source>
        <dbReference type="Google" id="ProtNLM"/>
    </source>
</evidence>
<gene>
    <name evidence="2" type="ORF">ACFQ0P_11420</name>
</gene>
<evidence type="ECO:0000313" key="3">
    <source>
        <dbReference type="Proteomes" id="UP001597055"/>
    </source>
</evidence>
<feature type="transmembrane region" description="Helical" evidence="1">
    <location>
        <begin position="89"/>
        <end position="110"/>
    </location>
</feature>
<keyword evidence="3" id="KW-1185">Reference proteome</keyword>
<evidence type="ECO:0000256" key="1">
    <source>
        <dbReference type="SAM" id="Phobius"/>
    </source>
</evidence>
<protein>
    <recommendedName>
        <fullName evidence="4">Glycosyltransferase RgtA/B/C/D-like domain-containing protein</fullName>
    </recommendedName>
</protein>
<keyword evidence="1" id="KW-0812">Transmembrane</keyword>
<feature type="transmembrane region" description="Helical" evidence="1">
    <location>
        <begin position="20"/>
        <end position="42"/>
    </location>
</feature>
<dbReference type="RefSeq" id="WP_204978821.1">
    <property type="nucleotide sequence ID" value="NZ_JBHTII010000001.1"/>
</dbReference>
<keyword evidence="1" id="KW-0472">Membrane</keyword>
<comment type="caution">
    <text evidence="2">The sequence shown here is derived from an EMBL/GenBank/DDBJ whole genome shotgun (WGS) entry which is preliminary data.</text>
</comment>
<feature type="transmembrane region" description="Helical" evidence="1">
    <location>
        <begin position="265"/>
        <end position="290"/>
    </location>
</feature>
<feature type="transmembrane region" description="Helical" evidence="1">
    <location>
        <begin position="409"/>
        <end position="425"/>
    </location>
</feature>
<accession>A0ABW3AKV8</accession>
<feature type="transmembrane region" description="Helical" evidence="1">
    <location>
        <begin position="382"/>
        <end position="403"/>
    </location>
</feature>
<proteinExistence type="predicted"/>
<sequence>MTAPIPVATSPDRVRHRAAVVGLTVTLVLIAAAIALPLLTGWEVRAGKLAPLHSIFVARVGPGTPFAILLAVLGVIYAPRVVQWPWRRLLAVVYGYGVAWMVALATVYGVEGLGGILDNRTEYLGTARAVTDFAETLRIYIDHIPIDSPDNWPVHIAGHPPGALLFFVVLVRLGLGSALASGIVITLIAGTTALAVMSTARRFGAEDLARRAAPFLTIGPAALWMCVSADAMFAAVAAWATFLLAVAATSTRLWVQIAAGLGSGVLYGSCVMMSYGLPLLGILAITVLILGRSWRPFPFAVAGAVAVVGAFAVAGFAWWEALPVLSERYWDGIASDRPGAYWTWANLAAVAISAGPLVGAGIAVAVVEVVRRDDAGRAAARRVAWLALAGVGMCIAATLSQMSRAEVERIWLPFVPWMLLGTALLPERWRRAGLVGQAAFAIVVQTLFYTRW</sequence>
<name>A0ABW3AKV8_9MICO</name>
<feature type="transmembrane region" description="Helical" evidence="1">
    <location>
        <begin position="54"/>
        <end position="77"/>
    </location>
</feature>
<feature type="transmembrane region" description="Helical" evidence="1">
    <location>
        <begin position="164"/>
        <end position="197"/>
    </location>
</feature>
<reference evidence="3" key="1">
    <citation type="journal article" date="2019" name="Int. J. Syst. Evol. Microbiol.">
        <title>The Global Catalogue of Microorganisms (GCM) 10K type strain sequencing project: providing services to taxonomists for standard genome sequencing and annotation.</title>
        <authorList>
            <consortium name="The Broad Institute Genomics Platform"/>
            <consortium name="The Broad Institute Genome Sequencing Center for Infectious Disease"/>
            <person name="Wu L."/>
            <person name="Ma J."/>
        </authorList>
    </citation>
    <scope>NUCLEOTIDE SEQUENCE [LARGE SCALE GENOMIC DNA]</scope>
    <source>
        <strain evidence="3">CCUG 54523</strain>
    </source>
</reference>
<feature type="transmembrane region" description="Helical" evidence="1">
    <location>
        <begin position="218"/>
        <end position="245"/>
    </location>
</feature>
<feature type="transmembrane region" description="Helical" evidence="1">
    <location>
        <begin position="432"/>
        <end position="450"/>
    </location>
</feature>
<dbReference type="Proteomes" id="UP001597055">
    <property type="component" value="Unassembled WGS sequence"/>
</dbReference>
<dbReference type="EMBL" id="JBHTII010000001">
    <property type="protein sequence ID" value="MFD0791009.1"/>
    <property type="molecule type" value="Genomic_DNA"/>
</dbReference>
<organism evidence="2 3">
    <name type="scientific">Microbacterium insulae</name>
    <dbReference type="NCBI Taxonomy" id="483014"/>
    <lineage>
        <taxon>Bacteria</taxon>
        <taxon>Bacillati</taxon>
        <taxon>Actinomycetota</taxon>
        <taxon>Actinomycetes</taxon>
        <taxon>Micrococcales</taxon>
        <taxon>Microbacteriaceae</taxon>
        <taxon>Microbacterium</taxon>
    </lineage>
</organism>
<feature type="transmembrane region" description="Helical" evidence="1">
    <location>
        <begin position="297"/>
        <end position="319"/>
    </location>
</feature>
<evidence type="ECO:0000313" key="2">
    <source>
        <dbReference type="EMBL" id="MFD0791009.1"/>
    </source>
</evidence>